<protein>
    <recommendedName>
        <fullName evidence="3">DUF1801 domain-containing protein</fullName>
    </recommendedName>
</protein>
<evidence type="ECO:0008006" key="3">
    <source>
        <dbReference type="Google" id="ProtNLM"/>
    </source>
</evidence>
<evidence type="ECO:0000313" key="2">
    <source>
        <dbReference type="Proteomes" id="UP001419910"/>
    </source>
</evidence>
<dbReference type="RefSeq" id="WP_343891772.1">
    <property type="nucleotide sequence ID" value="NZ_BAAAEH010000047.1"/>
</dbReference>
<accession>A0ABU9Y031</accession>
<keyword evidence="2" id="KW-1185">Reference proteome</keyword>
<gene>
    <name evidence="1" type="ORF">ABC974_05730</name>
</gene>
<dbReference type="EMBL" id="JBDIME010000003">
    <property type="protein sequence ID" value="MEN2789117.1"/>
    <property type="molecule type" value="Genomic_DNA"/>
</dbReference>
<dbReference type="Proteomes" id="UP001419910">
    <property type="component" value="Unassembled WGS sequence"/>
</dbReference>
<reference evidence="1 2" key="1">
    <citation type="submission" date="2024-05" db="EMBL/GenBank/DDBJ databases">
        <authorList>
            <person name="Liu Q."/>
            <person name="Xin Y.-H."/>
        </authorList>
    </citation>
    <scope>NUCLEOTIDE SEQUENCE [LARGE SCALE GENOMIC DNA]</scope>
    <source>
        <strain evidence="1 2">CGMCC 1.10181</strain>
    </source>
</reference>
<proteinExistence type="predicted"/>
<evidence type="ECO:0000313" key="1">
    <source>
        <dbReference type="EMBL" id="MEN2789117.1"/>
    </source>
</evidence>
<name>A0ABU9Y031_9SPHN</name>
<organism evidence="1 2">
    <name type="scientific">Sphingomonas oligophenolica</name>
    <dbReference type="NCBI Taxonomy" id="301154"/>
    <lineage>
        <taxon>Bacteria</taxon>
        <taxon>Pseudomonadati</taxon>
        <taxon>Pseudomonadota</taxon>
        <taxon>Alphaproteobacteria</taxon>
        <taxon>Sphingomonadales</taxon>
        <taxon>Sphingomonadaceae</taxon>
        <taxon>Sphingomonas</taxon>
    </lineage>
</organism>
<sequence>MTPEEQLDLFIDRFAPEVAANARAALAMVAARLPGAVRLVYDNYNALAIGFGPNEHARAIVCSIALYPRWASLFLTNGPSLPDPEGLLEGGGNVVRHVKLTAALIGSDAVAALIDAAAASVKLPIDPAGEGRLVIKSISAKQRPRR</sequence>
<comment type="caution">
    <text evidence="1">The sequence shown here is derived from an EMBL/GenBank/DDBJ whole genome shotgun (WGS) entry which is preliminary data.</text>
</comment>